<keyword evidence="1" id="KW-0732">Signal</keyword>
<protein>
    <submittedName>
        <fullName evidence="3">DUF4426 domain-containing protein</fullName>
    </submittedName>
</protein>
<name>A0ABV4HYG4_9GAMM</name>
<dbReference type="Pfam" id="PF14467">
    <property type="entry name" value="DUF4426"/>
    <property type="match status" value="1"/>
</dbReference>
<comment type="caution">
    <text evidence="3">The sequence shown here is derived from an EMBL/GenBank/DDBJ whole genome shotgun (WGS) entry which is preliminary data.</text>
</comment>
<sequence length="175" mass="18829">MARSYGSAAAIGRVAVAAMLLAMALSACGVAPGPPDDRAAQSRREAVVRAGDVTVRASVVPTATLNEAVARQYGIERSPRSVLLLVGVREGPERQETALPARIRGNVIDLRGVRQPLELREVRSGDAGSDPEQVLLDYVGIVRVTPPDTLRFDLEIVTEDGVRSELRFSRDVYPQ</sequence>
<organism evidence="3 4">
    <name type="scientific">Luteimonas salinilitoris</name>
    <dbReference type="NCBI Taxonomy" id="3237697"/>
    <lineage>
        <taxon>Bacteria</taxon>
        <taxon>Pseudomonadati</taxon>
        <taxon>Pseudomonadota</taxon>
        <taxon>Gammaproteobacteria</taxon>
        <taxon>Lysobacterales</taxon>
        <taxon>Lysobacteraceae</taxon>
        <taxon>Luteimonas</taxon>
    </lineage>
</organism>
<dbReference type="EMBL" id="JBFWIC010000034">
    <property type="protein sequence ID" value="MEZ0476404.1"/>
    <property type="molecule type" value="Genomic_DNA"/>
</dbReference>
<evidence type="ECO:0000259" key="2">
    <source>
        <dbReference type="Pfam" id="PF14467"/>
    </source>
</evidence>
<feature type="chain" id="PRO_5045415211" evidence="1">
    <location>
        <begin position="30"/>
        <end position="175"/>
    </location>
</feature>
<dbReference type="Proteomes" id="UP001566331">
    <property type="component" value="Unassembled WGS sequence"/>
</dbReference>
<keyword evidence="4" id="KW-1185">Reference proteome</keyword>
<gene>
    <name evidence="3" type="ORF">AB6713_17555</name>
</gene>
<dbReference type="RefSeq" id="WP_370565270.1">
    <property type="nucleotide sequence ID" value="NZ_JBFWIB010000014.1"/>
</dbReference>
<dbReference type="InterPro" id="IPR025218">
    <property type="entry name" value="DUF4426"/>
</dbReference>
<reference evidence="3 4" key="1">
    <citation type="submission" date="2024-07" db="EMBL/GenBank/DDBJ databases">
        <title>Luteimonas salilacus sp. nov., isolated from the shore soil of Salt Lake in Tibet of China.</title>
        <authorList>
            <person name="Zhang X."/>
            <person name="Li A."/>
        </authorList>
    </citation>
    <scope>NUCLEOTIDE SEQUENCE [LARGE SCALE GENOMIC DNA]</scope>
    <source>
        <strain evidence="3 4">B3-2-R+30</strain>
    </source>
</reference>
<proteinExistence type="predicted"/>
<feature type="signal peptide" evidence="1">
    <location>
        <begin position="1"/>
        <end position="29"/>
    </location>
</feature>
<evidence type="ECO:0000256" key="1">
    <source>
        <dbReference type="SAM" id="SignalP"/>
    </source>
</evidence>
<feature type="domain" description="DUF4426" evidence="2">
    <location>
        <begin position="49"/>
        <end position="174"/>
    </location>
</feature>
<evidence type="ECO:0000313" key="4">
    <source>
        <dbReference type="Proteomes" id="UP001566331"/>
    </source>
</evidence>
<dbReference type="Gene3D" id="2.60.40.3340">
    <property type="entry name" value="Domain of unknown function DUF4426"/>
    <property type="match status" value="1"/>
</dbReference>
<dbReference type="PROSITE" id="PS51257">
    <property type="entry name" value="PROKAR_LIPOPROTEIN"/>
    <property type="match status" value="1"/>
</dbReference>
<accession>A0ABV4HYG4</accession>
<evidence type="ECO:0000313" key="3">
    <source>
        <dbReference type="EMBL" id="MEZ0476404.1"/>
    </source>
</evidence>